<reference evidence="8" key="1">
    <citation type="submission" date="2017-02" db="UniProtKB">
        <authorList>
            <consortium name="WormBaseParasite"/>
        </authorList>
    </citation>
    <scope>IDENTIFICATION</scope>
</reference>
<evidence type="ECO:0000256" key="5">
    <source>
        <dbReference type="SAM" id="Phobius"/>
    </source>
</evidence>
<dbReference type="PROSITE" id="PS50262">
    <property type="entry name" value="G_PROTEIN_RECEP_F1_2"/>
    <property type="match status" value="1"/>
</dbReference>
<accession>A0A0N5C107</accession>
<dbReference type="PANTHER" id="PTHR31552">
    <property type="entry name" value="SERPENTINE RECEPTOR CLASS GAMMA"/>
    <property type="match status" value="1"/>
</dbReference>
<dbReference type="WBParaSite" id="SPAL_0001168600.1">
    <property type="protein sequence ID" value="SPAL_0001168600.1"/>
    <property type="gene ID" value="SPAL_0001168600"/>
</dbReference>
<proteinExistence type="predicted"/>
<evidence type="ECO:0000313" key="7">
    <source>
        <dbReference type="Proteomes" id="UP000046392"/>
    </source>
</evidence>
<keyword evidence="4 5" id="KW-0472">Membrane</keyword>
<feature type="transmembrane region" description="Helical" evidence="5">
    <location>
        <begin position="124"/>
        <end position="147"/>
    </location>
</feature>
<evidence type="ECO:0000259" key="6">
    <source>
        <dbReference type="PROSITE" id="PS50262"/>
    </source>
</evidence>
<keyword evidence="3 5" id="KW-1133">Transmembrane helix</keyword>
<protein>
    <submittedName>
        <fullName evidence="8">G_PROTEIN_RECEP_F1_2 domain-containing protein</fullName>
    </submittedName>
</protein>
<dbReference type="Pfam" id="PF10328">
    <property type="entry name" value="7TM_GPCR_Srx"/>
    <property type="match status" value="1"/>
</dbReference>
<dbReference type="Gene3D" id="1.20.1070.10">
    <property type="entry name" value="Rhodopsin 7-helix transmembrane proteins"/>
    <property type="match status" value="1"/>
</dbReference>
<keyword evidence="2 5" id="KW-0812">Transmembrane</keyword>
<dbReference type="GO" id="GO:0004930">
    <property type="term" value="F:G protein-coupled receptor activity"/>
    <property type="evidence" value="ECO:0007669"/>
    <property type="project" value="InterPro"/>
</dbReference>
<feature type="transmembrane region" description="Helical" evidence="5">
    <location>
        <begin position="6"/>
        <end position="28"/>
    </location>
</feature>
<comment type="subcellular location">
    <subcellularLocation>
        <location evidence="1">Membrane</location>
    </subcellularLocation>
</comment>
<feature type="transmembrane region" description="Helical" evidence="5">
    <location>
        <begin position="216"/>
        <end position="235"/>
    </location>
</feature>
<dbReference type="InterPro" id="IPR019430">
    <property type="entry name" value="7TM_GPCR_serpentine_rcpt_Srx"/>
</dbReference>
<dbReference type="AlphaFoldDB" id="A0A0N5C107"/>
<dbReference type="PANTHER" id="PTHR31552:SF8">
    <property type="entry name" value="SERPENTINE RECEPTOR CLASS GAMMA"/>
    <property type="match status" value="1"/>
</dbReference>
<organism evidence="7 8">
    <name type="scientific">Strongyloides papillosus</name>
    <name type="common">Intestinal threadworm</name>
    <dbReference type="NCBI Taxonomy" id="174720"/>
    <lineage>
        <taxon>Eukaryota</taxon>
        <taxon>Metazoa</taxon>
        <taxon>Ecdysozoa</taxon>
        <taxon>Nematoda</taxon>
        <taxon>Chromadorea</taxon>
        <taxon>Rhabditida</taxon>
        <taxon>Tylenchina</taxon>
        <taxon>Panagrolaimomorpha</taxon>
        <taxon>Strongyloidoidea</taxon>
        <taxon>Strongyloididae</taxon>
        <taxon>Strongyloides</taxon>
    </lineage>
</organism>
<dbReference type="Proteomes" id="UP000046392">
    <property type="component" value="Unplaced"/>
</dbReference>
<dbReference type="InterPro" id="IPR017452">
    <property type="entry name" value="GPCR_Rhodpsn_7TM"/>
</dbReference>
<evidence type="ECO:0000256" key="1">
    <source>
        <dbReference type="ARBA" id="ARBA00004370"/>
    </source>
</evidence>
<feature type="domain" description="G-protein coupled receptors family 1 profile" evidence="6">
    <location>
        <begin position="22"/>
        <end position="200"/>
    </location>
</feature>
<dbReference type="GO" id="GO:0016020">
    <property type="term" value="C:membrane"/>
    <property type="evidence" value="ECO:0007669"/>
    <property type="project" value="UniProtKB-SubCell"/>
</dbReference>
<dbReference type="SUPFAM" id="SSF81321">
    <property type="entry name" value="Family A G protein-coupled receptor-like"/>
    <property type="match status" value="1"/>
</dbReference>
<dbReference type="PROSITE" id="PS00237">
    <property type="entry name" value="G_PROTEIN_RECEP_F1_1"/>
    <property type="match status" value="1"/>
</dbReference>
<feature type="transmembrane region" description="Helical" evidence="5">
    <location>
        <begin position="169"/>
        <end position="195"/>
    </location>
</feature>
<feature type="transmembrane region" description="Helical" evidence="5">
    <location>
        <begin position="247"/>
        <end position="273"/>
    </location>
</feature>
<feature type="transmembrane region" description="Helical" evidence="5">
    <location>
        <begin position="40"/>
        <end position="63"/>
    </location>
</feature>
<evidence type="ECO:0000256" key="3">
    <source>
        <dbReference type="ARBA" id="ARBA00022989"/>
    </source>
</evidence>
<evidence type="ECO:0000256" key="2">
    <source>
        <dbReference type="ARBA" id="ARBA00022692"/>
    </source>
</evidence>
<evidence type="ECO:0000313" key="8">
    <source>
        <dbReference type="WBParaSite" id="SPAL_0001168600.1"/>
    </source>
</evidence>
<keyword evidence="7" id="KW-1185">Reference proteome</keyword>
<name>A0A0N5C107_STREA</name>
<sequence>MTVLDIFQISYEIPLYICYTIFTIQLGYKLIKKEKAFSNPFYILVFYKGVTDITLQTTIFLLAKITVISSFHDFFQKNSHLCSVFYLLTTPCYSITFEVMLIMSLNRYIAVREPLMYSKLFKNYLVYIYIFTTIVIGGLIGVISSHFDCTYMFSSDIERLYITYTTEDIISFVLAYIFGLYIPLIIISLILNIITIRKLKVKNLISSMGSSPDMRLLIYTLFSFGMAIVFLSSYILRVVSIFTGNKIYNIIGTISLSYIVDIETYGSFLCLLITK</sequence>
<evidence type="ECO:0000256" key="4">
    <source>
        <dbReference type="ARBA" id="ARBA00023136"/>
    </source>
</evidence>
<feature type="transmembrane region" description="Helical" evidence="5">
    <location>
        <begin position="83"/>
        <end position="103"/>
    </location>
</feature>
<dbReference type="InterPro" id="IPR000276">
    <property type="entry name" value="GPCR_Rhodpsn"/>
</dbReference>